<organism evidence="1 2">
    <name type="scientific">Hibiscus syriacus</name>
    <name type="common">Rose of Sharon</name>
    <dbReference type="NCBI Taxonomy" id="106335"/>
    <lineage>
        <taxon>Eukaryota</taxon>
        <taxon>Viridiplantae</taxon>
        <taxon>Streptophyta</taxon>
        <taxon>Embryophyta</taxon>
        <taxon>Tracheophyta</taxon>
        <taxon>Spermatophyta</taxon>
        <taxon>Magnoliopsida</taxon>
        <taxon>eudicotyledons</taxon>
        <taxon>Gunneridae</taxon>
        <taxon>Pentapetalae</taxon>
        <taxon>rosids</taxon>
        <taxon>malvids</taxon>
        <taxon>Malvales</taxon>
        <taxon>Malvaceae</taxon>
        <taxon>Malvoideae</taxon>
        <taxon>Hibiscus</taxon>
    </lineage>
</organism>
<comment type="caution">
    <text evidence="1">The sequence shown here is derived from an EMBL/GenBank/DDBJ whole genome shotgun (WGS) entry which is preliminary data.</text>
</comment>
<dbReference type="Proteomes" id="UP000436088">
    <property type="component" value="Unassembled WGS sequence"/>
</dbReference>
<dbReference type="EMBL" id="VEPZ02000209">
    <property type="protein sequence ID" value="KAE8730276.1"/>
    <property type="molecule type" value="Genomic_DNA"/>
</dbReference>
<sequence length="323" mass="35543">MLKSELSSNIELRKVRLKVSYCLLFSGSDKMLYSTTEPKEASYKCLIPEQTPPSKFGENQYDSYVDSDLWDIPSALLHPQKGHFHSGIVILGAQSSQNIDLTKFDVQLALDEELEKLGLRVIGAGELSLFKYVEEAEFGPGFPVNSVFVMGKLFDANHTSEGIAKAGQVLSSTVTKSSFECHCSNSMVYYYFVDFVTRICFKAHATYCWKYSATCSGFSKWMSTQSCLNWLLEVKSCNDRVGPSVVVALINDSSQSAARKLHPCLCYQVCCLSSDFGIVIYQKHAALVISKNVVYSLTISGCNTPPPGEAPPVSSIDTISTGT</sequence>
<evidence type="ECO:0000313" key="2">
    <source>
        <dbReference type="Proteomes" id="UP000436088"/>
    </source>
</evidence>
<proteinExistence type="predicted"/>
<name>A0A6A3CN74_HIBSY</name>
<keyword evidence="2" id="KW-1185">Reference proteome</keyword>
<dbReference type="AlphaFoldDB" id="A0A6A3CN74"/>
<accession>A0A6A3CN74</accession>
<gene>
    <name evidence="1" type="ORF">F3Y22_tig00003041pilonHSYRG01265</name>
</gene>
<protein>
    <submittedName>
        <fullName evidence="1">Uncharacterized protein</fullName>
    </submittedName>
</protein>
<reference evidence="1" key="1">
    <citation type="submission" date="2019-09" db="EMBL/GenBank/DDBJ databases">
        <title>Draft genome information of white flower Hibiscus syriacus.</title>
        <authorList>
            <person name="Kim Y.-M."/>
        </authorList>
    </citation>
    <scope>NUCLEOTIDE SEQUENCE [LARGE SCALE GENOMIC DNA]</scope>
    <source>
        <strain evidence="1">YM2019G1</strain>
    </source>
</reference>
<evidence type="ECO:0000313" key="1">
    <source>
        <dbReference type="EMBL" id="KAE8730276.1"/>
    </source>
</evidence>